<sequence length="524" mass="60286">MDLAESTTVESATPEDTPPADPAGVTETDNAVMDYSGPRSGAYERNDSTNGAEESDHASERQNNCNGLAISWRNDDEAARADVPRQNLGHDSQQHQDAAARLESQGSFRRSSWNVHYHDHSHIRKRAGNPGSAHVSGGAELSLANPTSGPKPLLNPWIHRLPLTPPEPEDNTSQHRDDKPSKEKERRPEKHILPRLPRNGPRGMFGFRKYQAESLLFPEHTNRSLQPDEERLIDNDIAELSVLAETYGDYTFPKSLPRRPRSGDRDQFRLLRPICVDGISLSILYGCPRPPLVDENRERRRLVLSTKAMLIILYHYFGRGYKINIHLPREYVQEYKRTKLVDDEEVFAEILKAGLIIGCDEFEDLLKTVKNEDACLLTDLDFFLETRRALPRELRKQYGLRARRGVPSPDYLNLDGRFIQVSFKHYCQGLCCPNDKKFGFDYTWLKPLRAQESLFKVFDLKKLYRDQLTFQKQIENVKLCNRLLGSGRHRSTEARRFQMLMEENEKRREVDGALELYLARLDYV</sequence>
<accession>A0A4U8UMC3</accession>
<feature type="region of interest" description="Disordered" evidence="1">
    <location>
        <begin position="119"/>
        <end position="198"/>
    </location>
</feature>
<evidence type="ECO:0000313" key="2">
    <source>
        <dbReference type="EMBL" id="TMS34220.1"/>
    </source>
</evidence>
<evidence type="ECO:0000256" key="1">
    <source>
        <dbReference type="SAM" id="MobiDB-lite"/>
    </source>
</evidence>
<evidence type="ECO:0000313" key="3">
    <source>
        <dbReference type="Proteomes" id="UP000298663"/>
    </source>
</evidence>
<dbReference type="EMBL" id="AZBU02000001">
    <property type="protein sequence ID" value="TMS34220.1"/>
    <property type="molecule type" value="Genomic_DNA"/>
</dbReference>
<feature type="region of interest" description="Disordered" evidence="1">
    <location>
        <begin position="1"/>
        <end position="76"/>
    </location>
</feature>
<feature type="compositionally biased region" description="Basic and acidic residues" evidence="1">
    <location>
        <begin position="172"/>
        <end position="192"/>
    </location>
</feature>
<proteinExistence type="predicted"/>
<gene>
    <name evidence="2" type="ORF">L596_001854</name>
</gene>
<dbReference type="AlphaFoldDB" id="A0A4U8UMC3"/>
<dbReference type="Proteomes" id="UP000298663">
    <property type="component" value="Unassembled WGS sequence"/>
</dbReference>
<organism evidence="2 3">
    <name type="scientific">Steinernema carpocapsae</name>
    <name type="common">Entomopathogenic nematode</name>
    <dbReference type="NCBI Taxonomy" id="34508"/>
    <lineage>
        <taxon>Eukaryota</taxon>
        <taxon>Metazoa</taxon>
        <taxon>Ecdysozoa</taxon>
        <taxon>Nematoda</taxon>
        <taxon>Chromadorea</taxon>
        <taxon>Rhabditida</taxon>
        <taxon>Tylenchina</taxon>
        <taxon>Panagrolaimomorpha</taxon>
        <taxon>Strongyloidoidea</taxon>
        <taxon>Steinernematidae</taxon>
        <taxon>Steinernema</taxon>
    </lineage>
</organism>
<name>A0A4U8UMC3_STECR</name>
<protein>
    <submittedName>
        <fullName evidence="2">Uncharacterized protein</fullName>
    </submittedName>
</protein>
<reference evidence="2 3" key="2">
    <citation type="journal article" date="2019" name="G3 (Bethesda)">
        <title>Hybrid Assembly of the Genome of the Entomopathogenic Nematode Steinernema carpocapsae Identifies the X-Chromosome.</title>
        <authorList>
            <person name="Serra L."/>
            <person name="Macchietto M."/>
            <person name="Macias-Munoz A."/>
            <person name="McGill C.J."/>
            <person name="Rodriguez I.M."/>
            <person name="Rodriguez B."/>
            <person name="Murad R."/>
            <person name="Mortazavi A."/>
        </authorList>
    </citation>
    <scope>NUCLEOTIDE SEQUENCE [LARGE SCALE GENOMIC DNA]</scope>
    <source>
        <strain evidence="2 3">ALL</strain>
    </source>
</reference>
<feature type="compositionally biased region" description="Polar residues" evidence="1">
    <location>
        <begin position="1"/>
        <end position="11"/>
    </location>
</feature>
<comment type="caution">
    <text evidence="2">The sequence shown here is derived from an EMBL/GenBank/DDBJ whole genome shotgun (WGS) entry which is preliminary data.</text>
</comment>
<keyword evidence="3" id="KW-1185">Reference proteome</keyword>
<reference evidence="2 3" key="1">
    <citation type="journal article" date="2015" name="Genome Biol.">
        <title>Comparative genomics of Steinernema reveals deeply conserved gene regulatory networks.</title>
        <authorList>
            <person name="Dillman A.R."/>
            <person name="Macchietto M."/>
            <person name="Porter C.F."/>
            <person name="Rogers A."/>
            <person name="Williams B."/>
            <person name="Antoshechkin I."/>
            <person name="Lee M.M."/>
            <person name="Goodwin Z."/>
            <person name="Lu X."/>
            <person name="Lewis E.E."/>
            <person name="Goodrich-Blair H."/>
            <person name="Stock S.P."/>
            <person name="Adams B.J."/>
            <person name="Sternberg P.W."/>
            <person name="Mortazavi A."/>
        </authorList>
    </citation>
    <scope>NUCLEOTIDE SEQUENCE [LARGE SCALE GENOMIC DNA]</scope>
    <source>
        <strain evidence="2 3">ALL</strain>
    </source>
</reference>